<protein>
    <submittedName>
        <fullName evidence="3">Uncharacterized protein</fullName>
    </submittedName>
</protein>
<dbReference type="RefSeq" id="WP_305977582.1">
    <property type="nucleotide sequence ID" value="NZ_JAPJDZ010000168.1"/>
</dbReference>
<comment type="caution">
    <text evidence="3">The sequence shown here is derived from an EMBL/GenBank/DDBJ whole genome shotgun (WGS) entry which is preliminary data.</text>
</comment>
<gene>
    <name evidence="3" type="ORF">ORJ04_21155</name>
</gene>
<proteinExistence type="predicted"/>
<accession>A0ABT9I4Z8</accession>
<evidence type="ECO:0000256" key="2">
    <source>
        <dbReference type="SAM" id="Phobius"/>
    </source>
</evidence>
<keyword evidence="4" id="KW-1185">Reference proteome</keyword>
<feature type="coiled-coil region" evidence="1">
    <location>
        <begin position="120"/>
        <end position="147"/>
    </location>
</feature>
<name>A0ABT9I4Z8_9GAMM</name>
<dbReference type="EMBL" id="JAPJDZ010000168">
    <property type="protein sequence ID" value="MDP5138460.1"/>
    <property type="molecule type" value="Genomic_DNA"/>
</dbReference>
<dbReference type="Proteomes" id="UP001231109">
    <property type="component" value="Unassembled WGS sequence"/>
</dbReference>
<keyword evidence="2" id="KW-1133">Transmembrane helix</keyword>
<keyword evidence="2" id="KW-0812">Transmembrane</keyword>
<evidence type="ECO:0000313" key="3">
    <source>
        <dbReference type="EMBL" id="MDP5138460.1"/>
    </source>
</evidence>
<feature type="transmembrane region" description="Helical" evidence="2">
    <location>
        <begin position="6"/>
        <end position="26"/>
    </location>
</feature>
<sequence length="152" mass="17334">MHGLLPGAFLGLIACALLVLLYVFFINQTTIKSQPFRVVEKALGTCILFAVVLLFVGGYAVSQYWQNKAAANGYFPCPTTALIPNRITMSVWVRTEALCYDNDIRHTVKRGTPDEILQVEQMLQSRKKQQEARLRFLQQEEELKQRRRNSDG</sequence>
<keyword evidence="2" id="KW-0472">Membrane</keyword>
<keyword evidence="1" id="KW-0175">Coiled coil</keyword>
<evidence type="ECO:0000256" key="1">
    <source>
        <dbReference type="SAM" id="Coils"/>
    </source>
</evidence>
<reference evidence="3 4" key="1">
    <citation type="submission" date="2022-11" db="EMBL/GenBank/DDBJ databases">
        <title>Viruses from the air-sea interface of a natural surface slick.</title>
        <authorList>
            <person name="Rahlff J."/>
            <person name="Holmfeldt K."/>
        </authorList>
    </citation>
    <scope>NUCLEOTIDE SEQUENCE [LARGE SCALE GENOMIC DNA]</scope>
    <source>
        <strain evidence="3 4">SMS4</strain>
    </source>
</reference>
<organism evidence="3 4">
    <name type="scientific">Rheinheimera baltica</name>
    <dbReference type="NCBI Taxonomy" id="67576"/>
    <lineage>
        <taxon>Bacteria</taxon>
        <taxon>Pseudomonadati</taxon>
        <taxon>Pseudomonadota</taxon>
        <taxon>Gammaproteobacteria</taxon>
        <taxon>Chromatiales</taxon>
        <taxon>Chromatiaceae</taxon>
        <taxon>Rheinheimera</taxon>
    </lineage>
</organism>
<evidence type="ECO:0000313" key="4">
    <source>
        <dbReference type="Proteomes" id="UP001231109"/>
    </source>
</evidence>
<feature type="transmembrane region" description="Helical" evidence="2">
    <location>
        <begin position="38"/>
        <end position="61"/>
    </location>
</feature>